<proteinExistence type="predicted"/>
<dbReference type="PANTHER" id="PTHR46669">
    <property type="entry name" value="LEUCINE-RICH PPR MOTIF-CONTAINING PROTEIN, MITOCHONDRIAL"/>
    <property type="match status" value="1"/>
</dbReference>
<dbReference type="Proteomes" id="UP000270924">
    <property type="component" value="Unassembled WGS sequence"/>
</dbReference>
<dbReference type="AlphaFoldDB" id="A0A3P7E159"/>
<dbReference type="GO" id="GO:0003730">
    <property type="term" value="F:mRNA 3'-UTR binding"/>
    <property type="evidence" value="ECO:0007669"/>
    <property type="project" value="TreeGrafter"/>
</dbReference>
<keyword evidence="2" id="KW-1185">Reference proteome</keyword>
<evidence type="ECO:0000313" key="1">
    <source>
        <dbReference type="EMBL" id="VDM09834.1"/>
    </source>
</evidence>
<gene>
    <name evidence="1" type="ORF">WBA_LOCUS3220</name>
</gene>
<accession>A0A3P7E159</accession>
<dbReference type="InterPro" id="IPR011990">
    <property type="entry name" value="TPR-like_helical_dom_sf"/>
</dbReference>
<organism evidence="1 2">
    <name type="scientific">Wuchereria bancrofti</name>
    <dbReference type="NCBI Taxonomy" id="6293"/>
    <lineage>
        <taxon>Eukaryota</taxon>
        <taxon>Metazoa</taxon>
        <taxon>Ecdysozoa</taxon>
        <taxon>Nematoda</taxon>
        <taxon>Chromadorea</taxon>
        <taxon>Rhabditida</taxon>
        <taxon>Spirurina</taxon>
        <taxon>Spiruromorpha</taxon>
        <taxon>Filarioidea</taxon>
        <taxon>Onchocercidae</taxon>
        <taxon>Wuchereria</taxon>
    </lineage>
</organism>
<dbReference type="PANTHER" id="PTHR46669:SF3">
    <property type="entry name" value="LEUCINE-RICH PPR MOTIF-CONTAINING PROTEIN, MITOCHONDRIAL"/>
    <property type="match status" value="1"/>
</dbReference>
<dbReference type="InterPro" id="IPR033490">
    <property type="entry name" value="LRP130"/>
</dbReference>
<evidence type="ECO:0000313" key="2">
    <source>
        <dbReference type="Proteomes" id="UP000270924"/>
    </source>
</evidence>
<dbReference type="OrthoDB" id="185373at2759"/>
<dbReference type="FunCoup" id="A0A3P7E159">
    <property type="interactions" value="351"/>
</dbReference>
<protein>
    <submittedName>
        <fullName evidence="1">Uncharacterized protein</fullName>
    </submittedName>
</protein>
<dbReference type="InParanoid" id="A0A3P7E159"/>
<dbReference type="EMBL" id="UYWW01001047">
    <property type="protein sequence ID" value="VDM09834.1"/>
    <property type="molecule type" value="Genomic_DNA"/>
</dbReference>
<dbReference type="Gene3D" id="1.25.40.10">
    <property type="entry name" value="Tetratricopeptide repeat domain"/>
    <property type="match status" value="1"/>
</dbReference>
<dbReference type="GO" id="GO:0005739">
    <property type="term" value="C:mitochondrion"/>
    <property type="evidence" value="ECO:0007669"/>
    <property type="project" value="TreeGrafter"/>
</dbReference>
<name>A0A3P7E159_WUCBA</name>
<dbReference type="GO" id="GO:0005634">
    <property type="term" value="C:nucleus"/>
    <property type="evidence" value="ECO:0007669"/>
    <property type="project" value="TreeGrafter"/>
</dbReference>
<sequence length="1209" mass="137554">MCRKRITESIGKRTTSTNQDIAKTVGPPILITNSLGSYDSKWPLDSLDKSQHTQMSYLGLSLLKKHVKHFQVDQQKNIYDVIDSIEWNYVVTEAHLEKALHILNDPKCSVKKLMDSEITILISATGCRCQMLSAAQRNEYTIRLLNILKIRGVMLGITARNALLAVQIDNQVDVDVVKTLKQFESDGLVPDAQTYGQLSRIYARKADLKGIFEIINHIRNIGVKLPDLVLESMVYSLTSSGEDEKAKSIIENVANNIFLADGLKMAYTLAKAEYFGGENALEFLDKIVDVDTFVEKHQISIYELLFSLAKKGNLEAVVKLRNLLPSLSEDVDSQWGYMVYSKVRTFLSKKEENIAAAALLLDFIPNTEKRLKLRSILTRLFPSSIQKKHVADAISLCTIFQKCNILKHPFRIYLNSAALNNPKDFHDLFTIYKGRDDFAGLYNRPHLQLPVAVLHFKELMKTDIVEKKVEHLLEIARSLQSTGIASCGDKYFANVKDLFILPLLKDMNALLQLMKKIENENSLQRFVVDVLITHLLATKQMQQLQLLLHGALKNSSAGDAYPYREVKSLILNTSIYNKNLISACCLLRLLFPWVSTILVPGVSSNRQYGKGMQIIKAAIVAGDLNKVKVMCELWSADKRIVLRKIDKDDLLQTLDRKGELSKKQFVTKLSEKLKPHVTTSYGIRQKPVAKTENGSRKRIEAELQNALDCGDLERAEKIWAIGLQHVSPSIGLLLAEKLYFSKMMNQFKSVLMRLNELHEDLSYHVLTAYDSSDASDTRMVFLNETSKILDLHLNIKQELLYNTRVNAFHELIEKGDLSQALDLLKIISAQKNSVFGQFDLMGAAIERDDTMIISEVLNLITTYHGKESSLADFCIALLERCKKTHAMRLVQTSSFRLSSAKLNYYIDREIDLDRIEVILDLFELCIPKGNLEQRDLENAMSKIVTFFVKRKNKAMINLIEERLKGIGKGLTPEMNSLLLKLKEQDFGIINNENVPTHNLISNLIWRNDVEIAMMTRNLVKFNRISGILSPSRSAVSMDMHRIPVQNFQKAVSSQTSSNEMTCVRWKKHCWTVDSVVKDAFNEIMKGSRSFTRAEAQRAINHFNDLKMKAKVPDFMAVKMASVVTIHLGWEEGEKVLEMHYMTHGAELRFAGEASLMDEQVEGAIRRIFDNMGVDAYKIARHFYCRLIDLRFCKVKDGVFRIFMQDLLNK</sequence>
<reference evidence="1 2" key="1">
    <citation type="submission" date="2018-11" db="EMBL/GenBank/DDBJ databases">
        <authorList>
            <consortium name="Pathogen Informatics"/>
        </authorList>
    </citation>
    <scope>NUCLEOTIDE SEQUENCE [LARGE SCALE GENOMIC DNA]</scope>
</reference>
<dbReference type="GO" id="GO:0070129">
    <property type="term" value="P:regulation of mitochondrial translation"/>
    <property type="evidence" value="ECO:0007669"/>
    <property type="project" value="TreeGrafter"/>
</dbReference>